<sequence>MRMDPADDWRRGDAVETPRPTSPPTFELAPDDVSGTPLWPVQQIVDGAFFVIGTVLVMWLGWIVVTVGLGDGWYVIASVFLFWVLLAYVGLPRLQEVLSKVYVPDYFIGRSLTDIGVLGDPINLAVDGNEADIHAAMLRAGWTRADELTIRSSWRIVVSSVLRRPYPEAPVSSLFLFGQRQAFAYQQEVDGNPAQRHHVRFWPVPDGWKLPGGFEVEWLAAATYDRAVGISLFTLQVTHRVDADIDIERDYVVDTVRYAVPDASLRVIKDYSSAFTTRNGGGDVVRTDGSLPILDLTTLRAPAPDLVQPATDALSRAGSHRVPPPTLLAAAAMSIGKAAATLATVLVAVFLGDSVPTTASAREITVMGLSALCLIGLWVFMLAHHAWARTALLVVCTAEAVTQLVDLSAAPEAHFLVLTSTAITVLILIAVSSDGARRWVGLDRRA</sequence>
<evidence type="ECO:0000313" key="5">
    <source>
        <dbReference type="Proteomes" id="UP000618818"/>
    </source>
</evidence>
<gene>
    <name evidence="4" type="ORF">IEZ26_20970</name>
</gene>
<name>A0ABR8NH82_9ACTN</name>
<organism evidence="4 5">
    <name type="scientific">Nocardioides cavernae</name>
    <dbReference type="NCBI Taxonomy" id="1921566"/>
    <lineage>
        <taxon>Bacteria</taxon>
        <taxon>Bacillati</taxon>
        <taxon>Actinomycetota</taxon>
        <taxon>Actinomycetes</taxon>
        <taxon>Propionibacteriales</taxon>
        <taxon>Nocardioidaceae</taxon>
        <taxon>Nocardioides</taxon>
    </lineage>
</organism>
<comment type="caution">
    <text evidence="4">The sequence shown here is derived from an EMBL/GenBank/DDBJ whole genome shotgun (WGS) entry which is preliminary data.</text>
</comment>
<feature type="transmembrane region" description="Helical" evidence="2">
    <location>
        <begin position="326"/>
        <end position="352"/>
    </location>
</feature>
<dbReference type="Proteomes" id="UP000618818">
    <property type="component" value="Unassembled WGS sequence"/>
</dbReference>
<dbReference type="Pfam" id="PF14067">
    <property type="entry name" value="LssY_C"/>
    <property type="match status" value="1"/>
</dbReference>
<keyword evidence="2" id="KW-1133">Transmembrane helix</keyword>
<proteinExistence type="predicted"/>
<keyword evidence="2" id="KW-0472">Membrane</keyword>
<reference evidence="4 5" key="1">
    <citation type="submission" date="2020-09" db="EMBL/GenBank/DDBJ databases">
        <title>novel species in genus Nocardioides.</title>
        <authorList>
            <person name="Zhang G."/>
        </authorList>
    </citation>
    <scope>NUCLEOTIDE SEQUENCE [LARGE SCALE GENOMIC DNA]</scope>
    <source>
        <strain evidence="4 5">KCTC 39551</strain>
    </source>
</reference>
<feature type="region of interest" description="Disordered" evidence="1">
    <location>
        <begin position="1"/>
        <end position="31"/>
    </location>
</feature>
<feature type="transmembrane region" description="Helical" evidence="2">
    <location>
        <begin position="364"/>
        <end position="383"/>
    </location>
</feature>
<dbReference type="EMBL" id="JACXYZ010000004">
    <property type="protein sequence ID" value="MBD3927106.1"/>
    <property type="molecule type" value="Genomic_DNA"/>
</dbReference>
<protein>
    <submittedName>
        <fullName evidence="4">LssY C-terminal domain-containing protein</fullName>
    </submittedName>
</protein>
<dbReference type="RefSeq" id="WP_191196943.1">
    <property type="nucleotide sequence ID" value="NZ_JACXYZ010000004.1"/>
</dbReference>
<feature type="transmembrane region" description="Helical" evidence="2">
    <location>
        <begin position="48"/>
        <end position="67"/>
    </location>
</feature>
<accession>A0ABR8NH82</accession>
<evidence type="ECO:0000256" key="1">
    <source>
        <dbReference type="SAM" id="MobiDB-lite"/>
    </source>
</evidence>
<feature type="transmembrane region" description="Helical" evidence="2">
    <location>
        <begin position="415"/>
        <end position="436"/>
    </location>
</feature>
<dbReference type="InterPro" id="IPR025902">
    <property type="entry name" value="LssY-like-C_dom"/>
</dbReference>
<keyword evidence="2" id="KW-0812">Transmembrane</keyword>
<keyword evidence="5" id="KW-1185">Reference proteome</keyword>
<feature type="transmembrane region" description="Helical" evidence="2">
    <location>
        <begin position="73"/>
        <end position="91"/>
    </location>
</feature>
<feature type="domain" description="LssY-like C-terminal" evidence="3">
    <location>
        <begin position="102"/>
        <end position="290"/>
    </location>
</feature>
<evidence type="ECO:0000256" key="2">
    <source>
        <dbReference type="SAM" id="Phobius"/>
    </source>
</evidence>
<evidence type="ECO:0000313" key="4">
    <source>
        <dbReference type="EMBL" id="MBD3927106.1"/>
    </source>
</evidence>
<evidence type="ECO:0000259" key="3">
    <source>
        <dbReference type="Pfam" id="PF14067"/>
    </source>
</evidence>
<feature type="compositionally biased region" description="Basic and acidic residues" evidence="1">
    <location>
        <begin position="1"/>
        <end position="16"/>
    </location>
</feature>